<dbReference type="Gene3D" id="1.20.120.20">
    <property type="entry name" value="Apolipoprotein"/>
    <property type="match status" value="1"/>
</dbReference>
<name>A0AA35KMI3_9SAUR</name>
<protein>
    <recommendedName>
        <fullName evidence="4">Apolipoprotein A-II</fullName>
    </recommendedName>
</protein>
<evidence type="ECO:0000256" key="1">
    <source>
        <dbReference type="SAM" id="SignalP"/>
    </source>
</evidence>
<dbReference type="SUPFAM" id="SSF47162">
    <property type="entry name" value="Apolipoprotein"/>
    <property type="match status" value="1"/>
</dbReference>
<feature type="signal peptide" evidence="1">
    <location>
        <begin position="1"/>
        <end position="20"/>
    </location>
</feature>
<reference evidence="2" key="1">
    <citation type="submission" date="2022-12" db="EMBL/GenBank/DDBJ databases">
        <authorList>
            <person name="Alioto T."/>
            <person name="Alioto T."/>
            <person name="Gomez Garrido J."/>
        </authorList>
    </citation>
    <scope>NUCLEOTIDE SEQUENCE</scope>
</reference>
<dbReference type="AlphaFoldDB" id="A0AA35KMI3"/>
<proteinExistence type="predicted"/>
<accession>A0AA35KMI3</accession>
<dbReference type="Proteomes" id="UP001178461">
    <property type="component" value="Chromosome 8"/>
</dbReference>
<dbReference type="EMBL" id="OX395133">
    <property type="protein sequence ID" value="CAI5780966.1"/>
    <property type="molecule type" value="Genomic_DNA"/>
</dbReference>
<sequence>MKLIIITLVLYLFTGHSTFAQMDKGVSRLEQLKHDLTKLLGKVSEKAWDKLNFVRRSRLGQELRILFRDDVAKLRKYIQDLQADLPPEITQAYHAAVQLSGHALVGASCNLAVLRSATEELYEGLESLVTFYASPVAEKLRPHTQVLRNMVVPKVQELEEKLKQQVEEKGPELIPYARKLHRQLHEYQRSLEPYANQAQEKIKLGIETFSQTMQRYVTPLMEAIKKRITDS</sequence>
<keyword evidence="3" id="KW-1185">Reference proteome</keyword>
<evidence type="ECO:0000313" key="3">
    <source>
        <dbReference type="Proteomes" id="UP001178461"/>
    </source>
</evidence>
<feature type="chain" id="PRO_5041224510" description="Apolipoprotein A-II" evidence="1">
    <location>
        <begin position="21"/>
        <end position="231"/>
    </location>
</feature>
<keyword evidence="1" id="KW-0732">Signal</keyword>
<gene>
    <name evidence="2" type="ORF">PODLI_1B006616</name>
</gene>
<evidence type="ECO:0000313" key="2">
    <source>
        <dbReference type="EMBL" id="CAI5780966.1"/>
    </source>
</evidence>
<organism evidence="2 3">
    <name type="scientific">Podarcis lilfordi</name>
    <name type="common">Lilford's wall lizard</name>
    <dbReference type="NCBI Taxonomy" id="74358"/>
    <lineage>
        <taxon>Eukaryota</taxon>
        <taxon>Metazoa</taxon>
        <taxon>Chordata</taxon>
        <taxon>Craniata</taxon>
        <taxon>Vertebrata</taxon>
        <taxon>Euteleostomi</taxon>
        <taxon>Lepidosauria</taxon>
        <taxon>Squamata</taxon>
        <taxon>Bifurcata</taxon>
        <taxon>Unidentata</taxon>
        <taxon>Episquamata</taxon>
        <taxon>Laterata</taxon>
        <taxon>Lacertibaenia</taxon>
        <taxon>Lacertidae</taxon>
        <taxon>Podarcis</taxon>
    </lineage>
</organism>
<evidence type="ECO:0008006" key="4">
    <source>
        <dbReference type="Google" id="ProtNLM"/>
    </source>
</evidence>